<dbReference type="Pfam" id="PF21906">
    <property type="entry name" value="WHD_NrtR"/>
    <property type="match status" value="1"/>
</dbReference>
<dbReference type="EMBL" id="CP002630">
    <property type="protein sequence ID" value="AEB10822.1"/>
    <property type="molecule type" value="Genomic_DNA"/>
</dbReference>
<dbReference type="eggNOG" id="COG4111">
    <property type="taxonomic scope" value="Bacteria"/>
</dbReference>
<dbReference type="InterPro" id="IPR054105">
    <property type="entry name" value="WHD_NrtR"/>
</dbReference>
<proteinExistence type="predicted"/>
<organism evidence="2 3">
    <name type="scientific">Marinithermus hydrothermalis (strain DSM 14884 / JCM 11576 / T1)</name>
    <dbReference type="NCBI Taxonomy" id="869210"/>
    <lineage>
        <taxon>Bacteria</taxon>
        <taxon>Thermotogati</taxon>
        <taxon>Deinococcota</taxon>
        <taxon>Deinococci</taxon>
        <taxon>Thermales</taxon>
        <taxon>Thermaceae</taxon>
        <taxon>Marinithermus</taxon>
    </lineage>
</organism>
<dbReference type="Gene3D" id="1.10.10.10">
    <property type="entry name" value="Winged helix-like DNA-binding domain superfamily/Winged helix DNA-binding domain"/>
    <property type="match status" value="1"/>
</dbReference>
<dbReference type="CDD" id="cd18873">
    <property type="entry name" value="NUDIX_NadM_like"/>
    <property type="match status" value="1"/>
</dbReference>
<dbReference type="HOGENOM" id="CLU_037162_3_1_0"/>
<dbReference type="eggNOG" id="COG1051">
    <property type="taxonomic scope" value="Bacteria"/>
</dbReference>
<name>F2NKQ9_MARHT</name>
<dbReference type="InterPro" id="IPR036388">
    <property type="entry name" value="WH-like_DNA-bd_sf"/>
</dbReference>
<dbReference type="Pfam" id="PF00293">
    <property type="entry name" value="NUDIX"/>
    <property type="match status" value="1"/>
</dbReference>
<dbReference type="InterPro" id="IPR036390">
    <property type="entry name" value="WH_DNA-bd_sf"/>
</dbReference>
<gene>
    <name evidence="2" type="ordered locus">Marky_0059</name>
</gene>
<evidence type="ECO:0000259" key="1">
    <source>
        <dbReference type="PROSITE" id="PS51462"/>
    </source>
</evidence>
<sequence>MYIGSVEASPRLAVDVVAFSLIKGELSVLLVERRRAPYLGYWALPGRFVGLKDGLEAAAHQALEEKAGARGLHLEQLHAFDQPERDPRGRVITIAFYALLPPGGTPVSRGAGWFSVNELPPLAFDHGEIIAYAHARLRDQLFEAPVVRYLLPRTFTLSELQDAYEVILGRPLDRRNFRKRVLKDKTLEPVGERRGGPGRPAVVYRFSRAG</sequence>
<dbReference type="PANTHER" id="PTHR43736:SF4">
    <property type="entry name" value="SLR1690 PROTEIN"/>
    <property type="match status" value="1"/>
</dbReference>
<protein>
    <submittedName>
        <fullName evidence="2">NUDIX hydrolase</fullName>
    </submittedName>
</protein>
<evidence type="ECO:0000313" key="3">
    <source>
        <dbReference type="Proteomes" id="UP000007030"/>
    </source>
</evidence>
<dbReference type="GO" id="GO:0016787">
    <property type="term" value="F:hydrolase activity"/>
    <property type="evidence" value="ECO:0007669"/>
    <property type="project" value="UniProtKB-KW"/>
</dbReference>
<feature type="domain" description="Nudix hydrolase" evidence="1">
    <location>
        <begin position="9"/>
        <end position="137"/>
    </location>
</feature>
<dbReference type="KEGG" id="mhd:Marky_0059"/>
<dbReference type="Proteomes" id="UP000007030">
    <property type="component" value="Chromosome"/>
</dbReference>
<keyword evidence="2" id="KW-0378">Hydrolase</keyword>
<dbReference type="InterPro" id="IPR015797">
    <property type="entry name" value="NUDIX_hydrolase-like_dom_sf"/>
</dbReference>
<dbReference type="AlphaFoldDB" id="F2NKQ9"/>
<reference evidence="2 3" key="1">
    <citation type="journal article" date="2012" name="Stand. Genomic Sci.">
        <title>Complete genome sequence of the aerobic, heterotroph Marinithermus hydrothermalis type strain (T1(T)) from a deep-sea hydrothermal vent chimney.</title>
        <authorList>
            <person name="Copeland A."/>
            <person name="Gu W."/>
            <person name="Yasawong M."/>
            <person name="Lapidus A."/>
            <person name="Lucas S."/>
            <person name="Deshpande S."/>
            <person name="Pagani I."/>
            <person name="Tapia R."/>
            <person name="Cheng J.F."/>
            <person name="Goodwin L.A."/>
            <person name="Pitluck S."/>
            <person name="Liolios K."/>
            <person name="Ivanova N."/>
            <person name="Mavromatis K."/>
            <person name="Mikhailova N."/>
            <person name="Pati A."/>
            <person name="Chen A."/>
            <person name="Palaniappan K."/>
            <person name="Land M."/>
            <person name="Pan C."/>
            <person name="Brambilla E.M."/>
            <person name="Rohde M."/>
            <person name="Tindall B.J."/>
            <person name="Sikorski J."/>
            <person name="Goker M."/>
            <person name="Detter J.C."/>
            <person name="Bristow J."/>
            <person name="Eisen J.A."/>
            <person name="Markowitz V."/>
            <person name="Hugenholtz P."/>
            <person name="Kyrpides N.C."/>
            <person name="Klenk H.P."/>
            <person name="Woyke T."/>
        </authorList>
    </citation>
    <scope>NUCLEOTIDE SEQUENCE [LARGE SCALE GENOMIC DNA]</scope>
    <source>
        <strain evidence="3">DSM 14884 / JCM 11576 / T1</strain>
    </source>
</reference>
<dbReference type="InterPro" id="IPR000086">
    <property type="entry name" value="NUDIX_hydrolase_dom"/>
</dbReference>
<dbReference type="SUPFAM" id="SSF55811">
    <property type="entry name" value="Nudix"/>
    <property type="match status" value="1"/>
</dbReference>
<evidence type="ECO:0000313" key="2">
    <source>
        <dbReference type="EMBL" id="AEB10822.1"/>
    </source>
</evidence>
<dbReference type="SUPFAM" id="SSF46785">
    <property type="entry name" value="Winged helix' DNA-binding domain"/>
    <property type="match status" value="1"/>
</dbReference>
<dbReference type="Gene3D" id="3.90.79.10">
    <property type="entry name" value="Nucleoside Triphosphate Pyrophosphohydrolase"/>
    <property type="match status" value="1"/>
</dbReference>
<dbReference type="PROSITE" id="PS51462">
    <property type="entry name" value="NUDIX"/>
    <property type="match status" value="1"/>
</dbReference>
<dbReference type="OrthoDB" id="9786141at2"/>
<dbReference type="RefSeq" id="WP_013702877.1">
    <property type="nucleotide sequence ID" value="NC_015387.1"/>
</dbReference>
<dbReference type="PANTHER" id="PTHR43736">
    <property type="entry name" value="ADP-RIBOSE PYROPHOSPHATASE"/>
    <property type="match status" value="1"/>
</dbReference>
<dbReference type="STRING" id="869210.Marky_0059"/>
<accession>F2NKQ9</accession>
<keyword evidence="3" id="KW-1185">Reference proteome</keyword>